<protein>
    <submittedName>
        <fullName evidence="4">Virulence factor Mce-like protein</fullName>
    </submittedName>
</protein>
<dbReference type="InterPro" id="IPR024516">
    <property type="entry name" value="Mce_C"/>
</dbReference>
<evidence type="ECO:0000259" key="3">
    <source>
        <dbReference type="Pfam" id="PF11887"/>
    </source>
</evidence>
<organism evidence="4 5">
    <name type="scientific">Gordonia humi</name>
    <dbReference type="NCBI Taxonomy" id="686429"/>
    <lineage>
        <taxon>Bacteria</taxon>
        <taxon>Bacillati</taxon>
        <taxon>Actinomycetota</taxon>
        <taxon>Actinomycetes</taxon>
        <taxon>Mycobacteriales</taxon>
        <taxon>Gordoniaceae</taxon>
        <taxon>Gordonia</taxon>
    </lineage>
</organism>
<dbReference type="PANTHER" id="PTHR33371">
    <property type="entry name" value="INTERMEMBRANE PHOSPHOLIPID TRANSPORT SYSTEM BINDING PROTEIN MLAD-RELATED"/>
    <property type="match status" value="1"/>
</dbReference>
<dbReference type="GO" id="GO:0005576">
    <property type="term" value="C:extracellular region"/>
    <property type="evidence" value="ECO:0007669"/>
    <property type="project" value="TreeGrafter"/>
</dbReference>
<evidence type="ECO:0000313" key="4">
    <source>
        <dbReference type="EMBL" id="MBB4136856.1"/>
    </source>
</evidence>
<keyword evidence="1" id="KW-0732">Signal</keyword>
<dbReference type="EMBL" id="JACIFP010000001">
    <property type="protein sequence ID" value="MBB4136856.1"/>
    <property type="molecule type" value="Genomic_DNA"/>
</dbReference>
<dbReference type="Proteomes" id="UP000551501">
    <property type="component" value="Unassembled WGS sequence"/>
</dbReference>
<dbReference type="PANTHER" id="PTHR33371:SF15">
    <property type="entry name" value="LIPOPROTEIN LPRN"/>
    <property type="match status" value="1"/>
</dbReference>
<dbReference type="PROSITE" id="PS51257">
    <property type="entry name" value="PROKAR_LIPOPROTEIN"/>
    <property type="match status" value="1"/>
</dbReference>
<evidence type="ECO:0000259" key="2">
    <source>
        <dbReference type="Pfam" id="PF02470"/>
    </source>
</evidence>
<dbReference type="NCBIfam" id="TIGR00996">
    <property type="entry name" value="Mtu_fam_mce"/>
    <property type="match status" value="1"/>
</dbReference>
<dbReference type="Gene3D" id="1.10.287.950">
    <property type="entry name" value="Methyl-accepting chemotaxis protein"/>
    <property type="match status" value="1"/>
</dbReference>
<reference evidence="4 5" key="1">
    <citation type="submission" date="2020-08" db="EMBL/GenBank/DDBJ databases">
        <title>Sequencing the genomes of 1000 actinobacteria strains.</title>
        <authorList>
            <person name="Klenk H.-P."/>
        </authorList>
    </citation>
    <scope>NUCLEOTIDE SEQUENCE [LARGE SCALE GENOMIC DNA]</scope>
    <source>
        <strain evidence="4 5">DSM 45298</strain>
    </source>
</reference>
<accession>A0A840F4N0</accession>
<feature type="domain" description="Mammalian cell entry C-terminal" evidence="3">
    <location>
        <begin position="144"/>
        <end position="317"/>
    </location>
</feature>
<feature type="domain" description="Mce/MlaD" evidence="2">
    <location>
        <begin position="52"/>
        <end position="126"/>
    </location>
</feature>
<dbReference type="AlphaFoldDB" id="A0A840F4N0"/>
<dbReference type="Pfam" id="PF02470">
    <property type="entry name" value="MlaD"/>
    <property type="match status" value="1"/>
</dbReference>
<dbReference type="InterPro" id="IPR003399">
    <property type="entry name" value="Mce/MlaD"/>
</dbReference>
<dbReference type="InterPro" id="IPR052336">
    <property type="entry name" value="MlaD_Phospholipid_Transporter"/>
</dbReference>
<gene>
    <name evidence="4" type="ORF">BKA16_003408</name>
</gene>
<evidence type="ECO:0000313" key="5">
    <source>
        <dbReference type="Proteomes" id="UP000551501"/>
    </source>
</evidence>
<sequence>MTTGFRNRGVKKAAAAAVALITSVSLAACGAVPGITVEQIPLPAPGGIGDAITVHASFDNALNLPAQAKVRLGGTDVGQVDQIVAKDYRAEVTMSVSKDVVVPVGTGAELRQATPLGDVFVALIPPTDASKGQVPDGGALSGPTSAAATVEDLLVSATGLVDGGSINALQRIFTELSTAIGGNAPELKGAIDGFTTAIDKFNKNSDQVDEAMAATAKLTQELADGRSQIAAAVNKLPAAIDAVDGQVGSILDTLDKSNKVTAATNDFLRTEKDDFGELLVNLNTTLTALNESAPTLGPLSDRLSALNPKWKSATMGSAADVAAKVYWLSPGVGFDAATRLPEASDVTQGDHALQVTLARLLAMFGVKGGGQR</sequence>
<evidence type="ECO:0000256" key="1">
    <source>
        <dbReference type="SAM" id="SignalP"/>
    </source>
</evidence>
<feature type="signal peptide" evidence="1">
    <location>
        <begin position="1"/>
        <end position="27"/>
    </location>
</feature>
<dbReference type="Pfam" id="PF11887">
    <property type="entry name" value="Mce4_CUP1"/>
    <property type="match status" value="1"/>
</dbReference>
<proteinExistence type="predicted"/>
<dbReference type="InterPro" id="IPR005693">
    <property type="entry name" value="Mce"/>
</dbReference>
<name>A0A840F4N0_9ACTN</name>
<keyword evidence="5" id="KW-1185">Reference proteome</keyword>
<comment type="caution">
    <text evidence="4">The sequence shown here is derived from an EMBL/GenBank/DDBJ whole genome shotgun (WGS) entry which is preliminary data.</text>
</comment>
<dbReference type="RefSeq" id="WP_183371782.1">
    <property type="nucleotide sequence ID" value="NZ_BAABHL010000126.1"/>
</dbReference>
<feature type="chain" id="PRO_5032661784" evidence="1">
    <location>
        <begin position="28"/>
        <end position="372"/>
    </location>
</feature>